<evidence type="ECO:0000313" key="8">
    <source>
        <dbReference type="EMBL" id="MCV9386512.1"/>
    </source>
</evidence>
<keyword evidence="9" id="KW-1185">Reference proteome</keyword>
<organism evidence="8 9">
    <name type="scientific">Reichenbachiella ulvae</name>
    <dbReference type="NCBI Taxonomy" id="2980104"/>
    <lineage>
        <taxon>Bacteria</taxon>
        <taxon>Pseudomonadati</taxon>
        <taxon>Bacteroidota</taxon>
        <taxon>Cytophagia</taxon>
        <taxon>Cytophagales</taxon>
        <taxon>Reichenbachiellaceae</taxon>
        <taxon>Reichenbachiella</taxon>
    </lineage>
</organism>
<protein>
    <submittedName>
        <fullName evidence="8">2OG-Fe(II) oxygenase</fullName>
    </submittedName>
</protein>
<accession>A0ABT3CSC3</accession>
<dbReference type="RefSeq" id="WP_264137313.1">
    <property type="nucleotide sequence ID" value="NZ_JAOYOD010000001.1"/>
</dbReference>
<dbReference type="InterPro" id="IPR005123">
    <property type="entry name" value="Oxoglu/Fe-dep_dioxygenase_dom"/>
</dbReference>
<evidence type="ECO:0000313" key="9">
    <source>
        <dbReference type="Proteomes" id="UP001300692"/>
    </source>
</evidence>
<dbReference type="InterPro" id="IPR051559">
    <property type="entry name" value="HIF_prolyl_hydroxylases"/>
</dbReference>
<sequence length="213" mass="24924">MKSIDEEQWINWVDTLSDHHYVVMDHILSREDLCAFKSCFDEKKEAEVLKKAAIGSLNQKQIDQSIRGDQILWLDNQDMDARLTPFFQWAELLKSQLNRYCFLSLSGYEVHFAHYPEGTFYKRHLDQFQGRNNRLISMILYLNEDWEPSHGGQLKIYLPNGEETIEPVFGRMVLFKSDLLEHEVLMTHKDRFSITGWMLHKPAGLGFLELGGA</sequence>
<dbReference type="Pfam" id="PF13640">
    <property type="entry name" value="2OG-FeII_Oxy_3"/>
    <property type="match status" value="1"/>
</dbReference>
<evidence type="ECO:0000259" key="7">
    <source>
        <dbReference type="PROSITE" id="PS51471"/>
    </source>
</evidence>
<keyword evidence="3" id="KW-0847">Vitamin C</keyword>
<reference evidence="8 9" key="1">
    <citation type="submission" date="2022-10" db="EMBL/GenBank/DDBJ databases">
        <title>Comparative genomics and taxonomic characterization of three novel marine species of genus Reichenbachiella exhibiting antioxidant and polysaccharide degradation activities.</title>
        <authorList>
            <person name="Muhammad N."/>
            <person name="Lee Y.-J."/>
            <person name="Ko J."/>
            <person name="Kim S.-G."/>
        </authorList>
    </citation>
    <scope>NUCLEOTIDE SEQUENCE [LARGE SCALE GENOMIC DNA]</scope>
    <source>
        <strain evidence="8 9">ABR2-5</strain>
    </source>
</reference>
<comment type="caution">
    <text evidence="8">The sequence shown here is derived from an EMBL/GenBank/DDBJ whole genome shotgun (WGS) entry which is preliminary data.</text>
</comment>
<dbReference type="Gene3D" id="2.60.120.620">
    <property type="entry name" value="q2cbj1_9rhob like domain"/>
    <property type="match status" value="1"/>
</dbReference>
<dbReference type="PANTHER" id="PTHR12907">
    <property type="entry name" value="EGL NINE HOMOLOG-RELATED"/>
    <property type="match status" value="1"/>
</dbReference>
<keyword evidence="2" id="KW-0479">Metal-binding</keyword>
<name>A0ABT3CSC3_9BACT</name>
<dbReference type="Proteomes" id="UP001300692">
    <property type="component" value="Unassembled WGS sequence"/>
</dbReference>
<evidence type="ECO:0000256" key="1">
    <source>
        <dbReference type="ARBA" id="ARBA00001961"/>
    </source>
</evidence>
<evidence type="ECO:0000256" key="3">
    <source>
        <dbReference type="ARBA" id="ARBA00022896"/>
    </source>
</evidence>
<dbReference type="InterPro" id="IPR006620">
    <property type="entry name" value="Pro_4_hyd_alph"/>
</dbReference>
<evidence type="ECO:0000256" key="2">
    <source>
        <dbReference type="ARBA" id="ARBA00022723"/>
    </source>
</evidence>
<gene>
    <name evidence="8" type="ORF">N7U62_07560</name>
</gene>
<keyword evidence="6" id="KW-0408">Iron</keyword>
<dbReference type="InterPro" id="IPR044862">
    <property type="entry name" value="Pro_4_hyd_alph_FE2OG_OXY"/>
</dbReference>
<dbReference type="EMBL" id="JAOYOD010000001">
    <property type="protein sequence ID" value="MCV9386512.1"/>
    <property type="molecule type" value="Genomic_DNA"/>
</dbReference>
<keyword evidence="4" id="KW-0223">Dioxygenase</keyword>
<dbReference type="PROSITE" id="PS51471">
    <property type="entry name" value="FE2OG_OXY"/>
    <property type="match status" value="1"/>
</dbReference>
<keyword evidence="5" id="KW-0560">Oxidoreductase</keyword>
<dbReference type="PANTHER" id="PTHR12907:SF26">
    <property type="entry name" value="HIF PROLYL HYDROXYLASE, ISOFORM C"/>
    <property type="match status" value="1"/>
</dbReference>
<feature type="domain" description="Fe2OG dioxygenase" evidence="7">
    <location>
        <begin position="101"/>
        <end position="200"/>
    </location>
</feature>
<proteinExistence type="predicted"/>
<comment type="cofactor">
    <cofactor evidence="1">
        <name>L-ascorbate</name>
        <dbReference type="ChEBI" id="CHEBI:38290"/>
    </cofactor>
</comment>
<evidence type="ECO:0000256" key="4">
    <source>
        <dbReference type="ARBA" id="ARBA00022964"/>
    </source>
</evidence>
<dbReference type="SMART" id="SM00702">
    <property type="entry name" value="P4Hc"/>
    <property type="match status" value="1"/>
</dbReference>
<evidence type="ECO:0000256" key="5">
    <source>
        <dbReference type="ARBA" id="ARBA00023002"/>
    </source>
</evidence>
<evidence type="ECO:0000256" key="6">
    <source>
        <dbReference type="ARBA" id="ARBA00023004"/>
    </source>
</evidence>